<evidence type="ECO:0000313" key="2">
    <source>
        <dbReference type="Proteomes" id="UP000008207"/>
    </source>
</evidence>
<dbReference type="HOGENOM" id="CLU_1823109_0_0_5"/>
<dbReference type="Proteomes" id="UP000008207">
    <property type="component" value="Chromosome"/>
</dbReference>
<dbReference type="AlphaFoldDB" id="B8IA68"/>
<proteinExistence type="predicted"/>
<dbReference type="KEGG" id="mno:Mnod_4255"/>
<sequence length="139" mass="15350">MAEPPERADPLPAWTAKDIERWVIIPLRLLRESAIATGPGAALLSADLERPGASFDILGLARTVLTDKDELLALKTYARIRAAGGDAEASIAEWCREKGWNERTFHRRRVRACERLAAAKNAASLAERENRFGVRTQSA</sequence>
<name>B8IA68_METNO</name>
<dbReference type="EMBL" id="CP001349">
    <property type="protein sequence ID" value="ACL59131.1"/>
    <property type="molecule type" value="Genomic_DNA"/>
</dbReference>
<dbReference type="STRING" id="460265.Mnod_4255"/>
<reference evidence="1 2" key="1">
    <citation type="submission" date="2009-01" db="EMBL/GenBank/DDBJ databases">
        <title>Complete sequence of chromosome of Methylobacterium nodulans ORS 2060.</title>
        <authorList>
            <consortium name="US DOE Joint Genome Institute"/>
            <person name="Lucas S."/>
            <person name="Copeland A."/>
            <person name="Lapidus A."/>
            <person name="Glavina del Rio T."/>
            <person name="Dalin E."/>
            <person name="Tice H."/>
            <person name="Bruce D."/>
            <person name="Goodwin L."/>
            <person name="Pitluck S."/>
            <person name="Sims D."/>
            <person name="Brettin T."/>
            <person name="Detter J.C."/>
            <person name="Han C."/>
            <person name="Larimer F."/>
            <person name="Land M."/>
            <person name="Hauser L."/>
            <person name="Kyrpides N."/>
            <person name="Ivanova N."/>
            <person name="Marx C.J."/>
            <person name="Richardson P."/>
        </authorList>
    </citation>
    <scope>NUCLEOTIDE SEQUENCE [LARGE SCALE GENOMIC DNA]</scope>
    <source>
        <strain evidence="2">LMG 21967 / CNCM I-2342 / ORS 2060</strain>
    </source>
</reference>
<evidence type="ECO:0000313" key="1">
    <source>
        <dbReference type="EMBL" id="ACL59131.1"/>
    </source>
</evidence>
<accession>B8IA68</accession>
<protein>
    <submittedName>
        <fullName evidence="1">Uncharacterized protein</fullName>
    </submittedName>
</protein>
<gene>
    <name evidence="1" type="ordered locus">Mnod_4255</name>
</gene>
<dbReference type="eggNOG" id="ENOG50310I1">
    <property type="taxonomic scope" value="Bacteria"/>
</dbReference>
<organism evidence="1 2">
    <name type="scientific">Methylobacterium nodulans (strain LMG 21967 / CNCM I-2342 / ORS 2060)</name>
    <dbReference type="NCBI Taxonomy" id="460265"/>
    <lineage>
        <taxon>Bacteria</taxon>
        <taxon>Pseudomonadati</taxon>
        <taxon>Pseudomonadota</taxon>
        <taxon>Alphaproteobacteria</taxon>
        <taxon>Hyphomicrobiales</taxon>
        <taxon>Methylobacteriaceae</taxon>
        <taxon>Methylobacterium</taxon>
    </lineage>
</organism>
<keyword evidence="2" id="KW-1185">Reference proteome</keyword>